<protein>
    <submittedName>
        <fullName evidence="1">Uncharacterized protein</fullName>
    </submittedName>
</protein>
<dbReference type="SUPFAM" id="SSF53254">
    <property type="entry name" value="Phosphoglycerate mutase-like"/>
    <property type="match status" value="1"/>
</dbReference>
<accession>A0A7R9CRR5</accession>
<evidence type="ECO:0000313" key="1">
    <source>
        <dbReference type="EMBL" id="CAD7400360.1"/>
    </source>
</evidence>
<dbReference type="GO" id="GO:0016791">
    <property type="term" value="F:phosphatase activity"/>
    <property type="evidence" value="ECO:0007669"/>
    <property type="project" value="UniProtKB-ARBA"/>
</dbReference>
<name>A0A7R9CRR5_TIMPO</name>
<proteinExistence type="predicted"/>
<organism evidence="1">
    <name type="scientific">Timema poppense</name>
    <name type="common">Walking stick</name>
    <dbReference type="NCBI Taxonomy" id="170557"/>
    <lineage>
        <taxon>Eukaryota</taxon>
        <taxon>Metazoa</taxon>
        <taxon>Ecdysozoa</taxon>
        <taxon>Arthropoda</taxon>
        <taxon>Hexapoda</taxon>
        <taxon>Insecta</taxon>
        <taxon>Pterygota</taxon>
        <taxon>Neoptera</taxon>
        <taxon>Polyneoptera</taxon>
        <taxon>Phasmatodea</taxon>
        <taxon>Timematodea</taxon>
        <taxon>Timematoidea</taxon>
        <taxon>Timematidae</taxon>
        <taxon>Timema</taxon>
    </lineage>
</organism>
<dbReference type="AlphaFoldDB" id="A0A7R9CRR5"/>
<dbReference type="EMBL" id="OD001038">
    <property type="protein sequence ID" value="CAD7400360.1"/>
    <property type="molecule type" value="Genomic_DNA"/>
</dbReference>
<sequence length="320" mass="36826">MKKVQQTFQTLRQAKVYRLLKKRKELNVRSCHINVMGMNLTLGSRVVEMPHKGPDTDSISIGQWSVRNRCHIRLRRPRSPYPPRHKLRIRRSVVHKKSMLQYLIALATESLSLYRHGDRTPLDPYPNDPFRNTSLWPVGWGQLTPVNNKSLGVTPLTLNLFLDRECSSPHSRRALPSHLPYKDQDGLRVSYTVDFLEWEWMNWEKNHQVEVLQLLPLKALDELSVFFSVEQLVQINRRGNECTGIAYVSRLTQATAQLPTTPRHWSGSADYEKRAASVHARDGPFLLLVSAPGSRASMTSEALARVSLQSNLFKLREWTS</sequence>
<reference evidence="1" key="1">
    <citation type="submission" date="2020-11" db="EMBL/GenBank/DDBJ databases">
        <authorList>
            <person name="Tran Van P."/>
        </authorList>
    </citation>
    <scope>NUCLEOTIDE SEQUENCE</scope>
</reference>
<dbReference type="Gene3D" id="3.40.50.1240">
    <property type="entry name" value="Phosphoglycerate mutase-like"/>
    <property type="match status" value="1"/>
</dbReference>
<dbReference type="InterPro" id="IPR029033">
    <property type="entry name" value="His_PPase_superfam"/>
</dbReference>
<gene>
    <name evidence="1" type="ORF">TPSB3V08_LOCUS2588</name>
</gene>